<keyword evidence="1" id="KW-0472">Membrane</keyword>
<feature type="transmembrane region" description="Helical" evidence="1">
    <location>
        <begin position="12"/>
        <end position="32"/>
    </location>
</feature>
<feature type="non-terminal residue" evidence="2">
    <location>
        <position position="35"/>
    </location>
</feature>
<evidence type="ECO:0000256" key="1">
    <source>
        <dbReference type="SAM" id="Phobius"/>
    </source>
</evidence>
<proteinExistence type="predicted"/>
<keyword evidence="1" id="KW-1133">Transmembrane helix</keyword>
<evidence type="ECO:0000313" key="2">
    <source>
        <dbReference type="EMBL" id="GAG44916.1"/>
    </source>
</evidence>
<protein>
    <submittedName>
        <fullName evidence="2">Uncharacterized protein</fullName>
    </submittedName>
</protein>
<comment type="caution">
    <text evidence="2">The sequence shown here is derived from an EMBL/GenBank/DDBJ whole genome shotgun (WGS) entry which is preliminary data.</text>
</comment>
<sequence length="35" mass="4091">MKRWIRRTRTGAVVLLSIGGIVVLLVWLAGWFHER</sequence>
<organism evidence="2">
    <name type="scientific">marine sediment metagenome</name>
    <dbReference type="NCBI Taxonomy" id="412755"/>
    <lineage>
        <taxon>unclassified sequences</taxon>
        <taxon>metagenomes</taxon>
        <taxon>ecological metagenomes</taxon>
    </lineage>
</organism>
<gene>
    <name evidence="2" type="ORF">S01H1_76561</name>
</gene>
<keyword evidence="1" id="KW-0812">Transmembrane</keyword>
<name>X0Z8U9_9ZZZZ</name>
<reference evidence="2" key="1">
    <citation type="journal article" date="2014" name="Front. Microbiol.">
        <title>High frequency of phylogenetically diverse reductive dehalogenase-homologous genes in deep subseafloor sedimentary metagenomes.</title>
        <authorList>
            <person name="Kawai M."/>
            <person name="Futagami T."/>
            <person name="Toyoda A."/>
            <person name="Takaki Y."/>
            <person name="Nishi S."/>
            <person name="Hori S."/>
            <person name="Arai W."/>
            <person name="Tsubouchi T."/>
            <person name="Morono Y."/>
            <person name="Uchiyama I."/>
            <person name="Ito T."/>
            <person name="Fujiyama A."/>
            <person name="Inagaki F."/>
            <person name="Takami H."/>
        </authorList>
    </citation>
    <scope>NUCLEOTIDE SEQUENCE</scope>
    <source>
        <strain evidence="2">Expedition CK06-06</strain>
    </source>
</reference>
<dbReference type="EMBL" id="BARS01051388">
    <property type="protein sequence ID" value="GAG44916.1"/>
    <property type="molecule type" value="Genomic_DNA"/>
</dbReference>
<dbReference type="AlphaFoldDB" id="X0Z8U9"/>
<accession>X0Z8U9</accession>